<keyword evidence="4" id="KW-0732">Signal</keyword>
<evidence type="ECO:0000256" key="1">
    <source>
        <dbReference type="ARBA" id="ARBA00012528"/>
    </source>
</evidence>
<dbReference type="InterPro" id="IPR029787">
    <property type="entry name" value="Nucleotide_cyclase"/>
</dbReference>
<comment type="caution">
    <text evidence="6">The sequence shown here is derived from an EMBL/GenBank/DDBJ whole genome shotgun (WGS) entry which is preliminary data.</text>
</comment>
<dbReference type="InterPro" id="IPR011623">
    <property type="entry name" value="7TMR_DISM_rcpt_extracell_dom1"/>
</dbReference>
<dbReference type="InterPro" id="IPR050469">
    <property type="entry name" value="Diguanylate_Cyclase"/>
</dbReference>
<dbReference type="Pfam" id="PF07695">
    <property type="entry name" value="7TMR-DISM_7TM"/>
    <property type="match status" value="1"/>
</dbReference>
<feature type="domain" description="GGDEF" evidence="5">
    <location>
        <begin position="424"/>
        <end position="555"/>
    </location>
</feature>
<keyword evidence="3" id="KW-1133">Transmembrane helix</keyword>
<dbReference type="RefSeq" id="WP_336437044.1">
    <property type="nucleotide sequence ID" value="NZ_JBAWKS010000002.1"/>
</dbReference>
<dbReference type="PROSITE" id="PS50887">
    <property type="entry name" value="GGDEF"/>
    <property type="match status" value="1"/>
</dbReference>
<feature type="transmembrane region" description="Helical" evidence="3">
    <location>
        <begin position="211"/>
        <end position="234"/>
    </location>
</feature>
<evidence type="ECO:0000256" key="2">
    <source>
        <dbReference type="ARBA" id="ARBA00034247"/>
    </source>
</evidence>
<comment type="catalytic activity">
    <reaction evidence="2">
        <text>2 GTP = 3',3'-c-di-GMP + 2 diphosphate</text>
        <dbReference type="Rhea" id="RHEA:24898"/>
        <dbReference type="ChEBI" id="CHEBI:33019"/>
        <dbReference type="ChEBI" id="CHEBI:37565"/>
        <dbReference type="ChEBI" id="CHEBI:58805"/>
        <dbReference type="EC" id="2.7.7.65"/>
    </reaction>
</comment>
<evidence type="ECO:0000313" key="6">
    <source>
        <dbReference type="EMBL" id="MEI4552231.1"/>
    </source>
</evidence>
<sequence length="566" mass="63923">MPLAAMLVFLLLFFSVSATAQITVNQDQIALTQFDTHYYIDKSRTQSIADIQNAPFSSATNRLTLGTNAKTTWVRFALHNSSALKKQLFLHVPEAYHTEQLTLYLISDSNTQIRHSIDLENNQAQEMLYGGTAVFPLILLPNERYQVYLKSDVFSHQWFTLAIYDETQSKHALVSENYDIAIMVGMLLALMFYNVILFLSSRKKENIFYALYLVSGTTWIALSYGFLATLFGIYGKSMMHLHLSLLTMPSFLILFMISIFETKRLYPTEHKALMFVLLLLVFDLVFGVFDIIAALKPASTLAAIMIVVTLSVSLSILKKGNPLAKYFLFGHGLFFTFNLLAIGYYKGLLPNTYVTSHGVGIGIMLESFMLAFIISYRIRVLERIEKQQAALQVQANTDPLTQLYNRRYFDQATEAVLTDDTRTRPVCIAIADIDFFKKFNDKYGHQVGDEVLVVFADILQKFTPDNAIVARLGGEEFIISLPNHSESQAFALIDKVRKQIENTTISSHTHDALSITASFGVCEIESLLKPAIINADKALYRAKENGRNQVMPFSTLNKPRLSLQTQ</sequence>
<dbReference type="Gene3D" id="3.30.70.270">
    <property type="match status" value="1"/>
</dbReference>
<dbReference type="SUPFAM" id="SSF55073">
    <property type="entry name" value="Nucleotide cyclase"/>
    <property type="match status" value="1"/>
</dbReference>
<evidence type="ECO:0000259" key="5">
    <source>
        <dbReference type="PROSITE" id="PS50887"/>
    </source>
</evidence>
<evidence type="ECO:0000256" key="4">
    <source>
        <dbReference type="SAM" id="SignalP"/>
    </source>
</evidence>
<name>A0ABU8EZA6_9GAMM</name>
<dbReference type="SMART" id="SM00267">
    <property type="entry name" value="GGDEF"/>
    <property type="match status" value="1"/>
</dbReference>
<feature type="transmembrane region" description="Helical" evidence="3">
    <location>
        <begin position="326"/>
        <end position="345"/>
    </location>
</feature>
<keyword evidence="7" id="KW-1185">Reference proteome</keyword>
<dbReference type="InterPro" id="IPR000160">
    <property type="entry name" value="GGDEF_dom"/>
</dbReference>
<dbReference type="NCBIfam" id="TIGR00254">
    <property type="entry name" value="GGDEF"/>
    <property type="match status" value="1"/>
</dbReference>
<evidence type="ECO:0000256" key="3">
    <source>
        <dbReference type="SAM" id="Phobius"/>
    </source>
</evidence>
<dbReference type="Proteomes" id="UP001382455">
    <property type="component" value="Unassembled WGS sequence"/>
</dbReference>
<dbReference type="CDD" id="cd01949">
    <property type="entry name" value="GGDEF"/>
    <property type="match status" value="1"/>
</dbReference>
<organism evidence="6 7">
    <name type="scientific">Pseudoalteromonas spongiae</name>
    <dbReference type="NCBI Taxonomy" id="298657"/>
    <lineage>
        <taxon>Bacteria</taxon>
        <taxon>Pseudomonadati</taxon>
        <taxon>Pseudomonadota</taxon>
        <taxon>Gammaproteobacteria</taxon>
        <taxon>Alteromonadales</taxon>
        <taxon>Pseudoalteromonadaceae</taxon>
        <taxon>Pseudoalteromonas</taxon>
    </lineage>
</organism>
<evidence type="ECO:0000313" key="7">
    <source>
        <dbReference type="Proteomes" id="UP001382455"/>
    </source>
</evidence>
<feature type="chain" id="PRO_5045491460" description="diguanylate cyclase" evidence="4">
    <location>
        <begin position="21"/>
        <end position="566"/>
    </location>
</feature>
<dbReference type="EMBL" id="JBAWKS010000002">
    <property type="protein sequence ID" value="MEI4552231.1"/>
    <property type="molecule type" value="Genomic_DNA"/>
</dbReference>
<feature type="transmembrane region" description="Helical" evidence="3">
    <location>
        <begin position="240"/>
        <end position="260"/>
    </location>
</feature>
<keyword evidence="3" id="KW-0472">Membrane</keyword>
<protein>
    <recommendedName>
        <fullName evidence="1">diguanylate cyclase</fullName>
        <ecNumber evidence="1">2.7.7.65</ecNumber>
    </recommendedName>
</protein>
<proteinExistence type="predicted"/>
<dbReference type="Pfam" id="PF00990">
    <property type="entry name" value="GGDEF"/>
    <property type="match status" value="1"/>
</dbReference>
<keyword evidence="6" id="KW-0808">Transferase</keyword>
<reference evidence="6 7" key="1">
    <citation type="submission" date="2023-12" db="EMBL/GenBank/DDBJ databases">
        <title>Friends and Foes: Symbiotic and Algicidal bacterial influence on Karenia brevis blooms.</title>
        <authorList>
            <person name="Fei C."/>
            <person name="Mohamed A.R."/>
            <person name="Booker A."/>
            <person name="Arshad M."/>
            <person name="Klass S."/>
            <person name="Ahn S."/>
            <person name="Gilbert P.M."/>
            <person name="Heil C.A."/>
            <person name="Martinez J.M."/>
            <person name="Amin S.A."/>
        </authorList>
    </citation>
    <scope>NUCLEOTIDE SEQUENCE [LARGE SCALE GENOMIC DNA]</scope>
    <source>
        <strain evidence="6 7">CE15</strain>
    </source>
</reference>
<dbReference type="InterPro" id="IPR011622">
    <property type="entry name" value="7TMR_DISM_rcpt_extracell_dom2"/>
</dbReference>
<feature type="transmembrane region" description="Helical" evidence="3">
    <location>
        <begin position="357"/>
        <end position="378"/>
    </location>
</feature>
<dbReference type="PANTHER" id="PTHR45138">
    <property type="entry name" value="REGULATORY COMPONENTS OF SENSORY TRANSDUCTION SYSTEM"/>
    <property type="match status" value="1"/>
</dbReference>
<dbReference type="Pfam" id="PF07696">
    <property type="entry name" value="7TMR-DISMED2"/>
    <property type="match status" value="1"/>
</dbReference>
<feature type="transmembrane region" description="Helical" evidence="3">
    <location>
        <begin position="180"/>
        <end position="199"/>
    </location>
</feature>
<dbReference type="EC" id="2.7.7.65" evidence="1"/>
<accession>A0ABU8EZA6</accession>
<dbReference type="PANTHER" id="PTHR45138:SF9">
    <property type="entry name" value="DIGUANYLATE CYCLASE DGCM-RELATED"/>
    <property type="match status" value="1"/>
</dbReference>
<keyword evidence="3" id="KW-0812">Transmembrane</keyword>
<feature type="transmembrane region" description="Helical" evidence="3">
    <location>
        <begin position="298"/>
        <end position="317"/>
    </location>
</feature>
<gene>
    <name evidence="6" type="ORF">WAE96_21305</name>
</gene>
<feature type="transmembrane region" description="Helical" evidence="3">
    <location>
        <begin position="272"/>
        <end position="292"/>
    </location>
</feature>
<feature type="signal peptide" evidence="4">
    <location>
        <begin position="1"/>
        <end position="20"/>
    </location>
</feature>
<keyword evidence="6" id="KW-0548">Nucleotidyltransferase</keyword>
<dbReference type="GO" id="GO:0052621">
    <property type="term" value="F:diguanylate cyclase activity"/>
    <property type="evidence" value="ECO:0007669"/>
    <property type="project" value="UniProtKB-EC"/>
</dbReference>
<dbReference type="InterPro" id="IPR043128">
    <property type="entry name" value="Rev_trsase/Diguanyl_cyclase"/>
</dbReference>
<dbReference type="Gene3D" id="2.60.40.2380">
    <property type="match status" value="1"/>
</dbReference>